<dbReference type="EMBL" id="CP051140">
    <property type="protein sequence ID" value="QIW98063.1"/>
    <property type="molecule type" value="Genomic_DNA"/>
</dbReference>
<protein>
    <recommendedName>
        <fullName evidence="4">Extracellular membrane protein CFEM domain-containing protein</fullName>
    </recommendedName>
</protein>
<reference evidence="2 3" key="1">
    <citation type="journal article" date="2016" name="Sci. Rep.">
        <title>Peltaster fructicola genome reveals evolution from an invasive phytopathogen to an ectophytic parasite.</title>
        <authorList>
            <person name="Xu C."/>
            <person name="Chen H."/>
            <person name="Gleason M.L."/>
            <person name="Xu J.R."/>
            <person name="Liu H."/>
            <person name="Zhang R."/>
            <person name="Sun G."/>
        </authorList>
    </citation>
    <scope>NUCLEOTIDE SEQUENCE [LARGE SCALE GENOMIC DNA]</scope>
    <source>
        <strain evidence="2 3">LNHT1506</strain>
    </source>
</reference>
<proteinExistence type="predicted"/>
<evidence type="ECO:0008006" key="4">
    <source>
        <dbReference type="Google" id="ProtNLM"/>
    </source>
</evidence>
<evidence type="ECO:0000256" key="1">
    <source>
        <dbReference type="SAM" id="SignalP"/>
    </source>
</evidence>
<evidence type="ECO:0000313" key="2">
    <source>
        <dbReference type="EMBL" id="QIW98063.1"/>
    </source>
</evidence>
<keyword evidence="1" id="KW-0732">Signal</keyword>
<accession>A0A6H0XTK5</accession>
<dbReference type="AlphaFoldDB" id="A0A6H0XTK5"/>
<name>A0A6H0XTK5_9PEZI</name>
<feature type="chain" id="PRO_5026285868" description="Extracellular membrane protein CFEM domain-containing protein" evidence="1">
    <location>
        <begin position="17"/>
        <end position="112"/>
    </location>
</feature>
<gene>
    <name evidence="2" type="ORF">AMS68_003581</name>
</gene>
<sequence length="112" mass="12109">MHRHSVLASLLAAVAAQHTQDPKLCVIGSPVTTFKDCHALDSYIESCGKYASTSDATKYYNCYCQQDYVNAIYGTKSACVSQILFSTLISVVLPLPGALCALRSSITNRQCP</sequence>
<dbReference type="Proteomes" id="UP000503462">
    <property type="component" value="Chromosome 2"/>
</dbReference>
<organism evidence="2 3">
    <name type="scientific">Peltaster fructicola</name>
    <dbReference type="NCBI Taxonomy" id="286661"/>
    <lineage>
        <taxon>Eukaryota</taxon>
        <taxon>Fungi</taxon>
        <taxon>Dikarya</taxon>
        <taxon>Ascomycota</taxon>
        <taxon>Pezizomycotina</taxon>
        <taxon>Dothideomycetes</taxon>
        <taxon>Dothideomycetes incertae sedis</taxon>
        <taxon>Peltaster</taxon>
    </lineage>
</organism>
<keyword evidence="3" id="KW-1185">Reference proteome</keyword>
<evidence type="ECO:0000313" key="3">
    <source>
        <dbReference type="Proteomes" id="UP000503462"/>
    </source>
</evidence>
<feature type="signal peptide" evidence="1">
    <location>
        <begin position="1"/>
        <end position="16"/>
    </location>
</feature>